<comment type="caution">
    <text evidence="3">The sequence shown here is derived from an EMBL/GenBank/DDBJ whole genome shotgun (WGS) entry which is preliminary data.</text>
</comment>
<keyword evidence="4" id="KW-1185">Reference proteome</keyword>
<proteinExistence type="predicted"/>
<reference evidence="4" key="1">
    <citation type="journal article" date="2019" name="Int. J. Syst. Evol. Microbiol.">
        <title>The Global Catalogue of Microorganisms (GCM) 10K type strain sequencing project: providing services to taxonomists for standard genome sequencing and annotation.</title>
        <authorList>
            <consortium name="The Broad Institute Genomics Platform"/>
            <consortium name="The Broad Institute Genome Sequencing Center for Infectious Disease"/>
            <person name="Wu L."/>
            <person name="Ma J."/>
        </authorList>
    </citation>
    <scope>NUCLEOTIDE SEQUENCE [LARGE SCALE GENOMIC DNA]</scope>
    <source>
        <strain evidence="4">CGMCC 1.6964</strain>
    </source>
</reference>
<feature type="domain" description="SLH" evidence="2">
    <location>
        <begin position="816"/>
        <end position="876"/>
    </location>
</feature>
<dbReference type="PANTHER" id="PTHR34677">
    <property type="match status" value="1"/>
</dbReference>
<dbReference type="Gene3D" id="2.60.40.1220">
    <property type="match status" value="1"/>
</dbReference>
<dbReference type="InterPro" id="IPR014755">
    <property type="entry name" value="Cu-Rt/internalin_Ig-like"/>
</dbReference>
<evidence type="ECO:0000313" key="3">
    <source>
        <dbReference type="EMBL" id="GGN94888.1"/>
    </source>
</evidence>
<accession>A0ABQ2KVY5</accession>
<dbReference type="Pfam" id="PF00395">
    <property type="entry name" value="SLH"/>
    <property type="match status" value="3"/>
</dbReference>
<dbReference type="Proteomes" id="UP000606653">
    <property type="component" value="Unassembled WGS sequence"/>
</dbReference>
<feature type="domain" description="SLH" evidence="2">
    <location>
        <begin position="877"/>
        <end position="940"/>
    </location>
</feature>
<sequence>MHFMKKIGRVLLAAFVMTGPLYSKHVNHAYAASPTSTIVVSDTSLKIGETAIVTITFSEAVSGFTASDLESKNASISNLSSFDGGVTWTAVLTPNANIKASNEVVTLNNADVQNSAQEWGTGTTVSNAYSIDTIRPSLMSGITISDTVLAIGDSAAVTLIFTEAVVGFTAADLIVPNGTISNLATLDGGVTWTATLVPNAAVTDSNNVITLDYAGVMDMAGNAGSGTTVSSNYAIDTIRPTAEIVVSDSFLNSGETAQVTITFSEAITGFTKEDLTVDNGTISDLSSSDGGTTWTATLTPAANTQASTNIMTLDNLGIMDLAGNIGTGTTPSNDYAVDTVRPMAAAITLSDTSLAIGETADVTFVFSEAIVGFTKEDLTVGNGTISDPSSGDGGTTWTATLTSAVDVEASVNTVTLDNSGIAGQSGNTGTGKTDSDNYAVDTIRPTATVAVTNTTLKSGTTSPITITFSEAVTGLTIEDLTAGKGTLSGLSTLDGGITWTAILTPTTDVESSTNVIVLDNAGAADLAGNSGEGAINSNNYSIHTVVPTAVVAIEDSTLTAGESSRVTITFSEAVTDFTNNDLTVESGTLSSVTSADGGITWTATFTPQTNVSAAVNYITLQNDGVTNLTGNPGIGTTKSNVYAVLTVTAADGNSSLPSDSPAFTMPSFEGPTVSTNGHLTLPAGRSGTVGLGEEISMTIPAGASLKELKLTIQKVSDTQSLLTNNEILASPVFELLKNSLESFRKPVTLSLAFDRAVLNNEHTAAVFYYDETKREWIQVESGTVGEHRITVEVDHLAKYAVLAVDERAEAPVDGNTQEAAIRDLSGHWAEEIVRRAIHEGIVAGYPDGTFEPDSIVTRAEFSVMLMNVLNGEEAGAALNFTDTAEIGVWAQQAVSQALQAGIVTGYSDGSFRPYAHLTRAEMAVMAAKALKLPAGNNAETPFADDKAVPAWAKGSAAALKNAGVIRGTSTNKFNPRAQTTRAEAVVVLINVLKLLEKK</sequence>
<dbReference type="EMBL" id="BMLN01000002">
    <property type="protein sequence ID" value="GGN94888.1"/>
    <property type="molecule type" value="Genomic_DNA"/>
</dbReference>
<dbReference type="PANTHER" id="PTHR34677:SF3">
    <property type="entry name" value="BACTERIAL IG-LIKE DOMAIN-CONTAINING PROTEIN"/>
    <property type="match status" value="1"/>
</dbReference>
<organism evidence="3 4">
    <name type="scientific">Saccharibacillus kuerlensis</name>
    <dbReference type="NCBI Taxonomy" id="459527"/>
    <lineage>
        <taxon>Bacteria</taxon>
        <taxon>Bacillati</taxon>
        <taxon>Bacillota</taxon>
        <taxon>Bacilli</taxon>
        <taxon>Bacillales</taxon>
        <taxon>Paenibacillaceae</taxon>
        <taxon>Saccharibacillus</taxon>
    </lineage>
</organism>
<dbReference type="RefSeq" id="WP_018977011.1">
    <property type="nucleotide sequence ID" value="NZ_BMLN01000002.1"/>
</dbReference>
<protein>
    <recommendedName>
        <fullName evidence="2">SLH domain-containing protein</fullName>
    </recommendedName>
</protein>
<dbReference type="InterPro" id="IPR001119">
    <property type="entry name" value="SLH_dom"/>
</dbReference>
<dbReference type="SUPFAM" id="SSF110296">
    <property type="entry name" value="Oligoxyloglucan reducing end-specific cellobiohydrolase"/>
    <property type="match status" value="1"/>
</dbReference>
<dbReference type="InterPro" id="IPR044048">
    <property type="entry name" value="Big_12"/>
</dbReference>
<name>A0ABQ2KVY5_9BACL</name>
<dbReference type="PROSITE" id="PS51272">
    <property type="entry name" value="SLH"/>
    <property type="match status" value="3"/>
</dbReference>
<evidence type="ECO:0000313" key="4">
    <source>
        <dbReference type="Proteomes" id="UP000606653"/>
    </source>
</evidence>
<gene>
    <name evidence="3" type="ORF">GCM10010969_10050</name>
</gene>
<evidence type="ECO:0000256" key="1">
    <source>
        <dbReference type="ARBA" id="ARBA00022729"/>
    </source>
</evidence>
<dbReference type="Pfam" id="PF19078">
    <property type="entry name" value="Big_12"/>
    <property type="match status" value="6"/>
</dbReference>
<keyword evidence="1" id="KW-0732">Signal</keyword>
<feature type="domain" description="SLH" evidence="2">
    <location>
        <begin position="942"/>
        <end position="998"/>
    </location>
</feature>
<evidence type="ECO:0000259" key="2">
    <source>
        <dbReference type="PROSITE" id="PS51272"/>
    </source>
</evidence>